<comment type="subcellular location">
    <subcellularLocation>
        <location evidence="1">Mitochondrion outer membrane</location>
        <topology evidence="1">Single-pass membrane protein</topology>
    </subcellularLocation>
</comment>
<keyword evidence="6" id="KW-1000">Mitochondrion outer membrane</keyword>
<dbReference type="WBParaSite" id="SMUV_0000927701-mRNA-1">
    <property type="protein sequence ID" value="SMUV_0000927701-mRNA-1"/>
    <property type="gene ID" value="SMUV_0000927701"/>
</dbReference>
<keyword evidence="9" id="KW-0496">Mitochondrion</keyword>
<comment type="similarity">
    <text evidence="2">Belongs to the Tom7 family.</text>
</comment>
<dbReference type="GO" id="GO:0005742">
    <property type="term" value="C:mitochondrial outer membrane translocase complex"/>
    <property type="evidence" value="ECO:0007669"/>
    <property type="project" value="InterPro"/>
</dbReference>
<reference evidence="13" key="1">
    <citation type="submission" date="2017-02" db="UniProtKB">
        <authorList>
            <consortium name="WormBaseParasite"/>
        </authorList>
    </citation>
    <scope>IDENTIFICATION</scope>
</reference>
<evidence type="ECO:0000256" key="1">
    <source>
        <dbReference type="ARBA" id="ARBA00004572"/>
    </source>
</evidence>
<evidence type="ECO:0000256" key="10">
    <source>
        <dbReference type="ARBA" id="ARBA00023136"/>
    </source>
</evidence>
<dbReference type="Pfam" id="PF08038">
    <property type="entry name" value="Tom7"/>
    <property type="match status" value="1"/>
</dbReference>
<evidence type="ECO:0000256" key="5">
    <source>
        <dbReference type="ARBA" id="ARBA00022692"/>
    </source>
</evidence>
<evidence type="ECO:0000256" key="7">
    <source>
        <dbReference type="ARBA" id="ARBA00022927"/>
    </source>
</evidence>
<evidence type="ECO:0000256" key="8">
    <source>
        <dbReference type="ARBA" id="ARBA00022989"/>
    </source>
</evidence>
<keyword evidence="10" id="KW-0472">Membrane</keyword>
<keyword evidence="5" id="KW-0812">Transmembrane</keyword>
<evidence type="ECO:0000256" key="2">
    <source>
        <dbReference type="ARBA" id="ARBA00010917"/>
    </source>
</evidence>
<keyword evidence="4" id="KW-0813">Transport</keyword>
<organism evidence="12 13">
    <name type="scientific">Syphacia muris</name>
    <dbReference type="NCBI Taxonomy" id="451379"/>
    <lineage>
        <taxon>Eukaryota</taxon>
        <taxon>Metazoa</taxon>
        <taxon>Ecdysozoa</taxon>
        <taxon>Nematoda</taxon>
        <taxon>Chromadorea</taxon>
        <taxon>Rhabditida</taxon>
        <taxon>Spirurina</taxon>
        <taxon>Oxyuridomorpha</taxon>
        <taxon>Oxyuroidea</taxon>
        <taxon>Oxyuridae</taxon>
        <taxon>Syphacia</taxon>
    </lineage>
</organism>
<dbReference type="InterPro" id="IPR012621">
    <property type="entry name" value="Tom7"/>
</dbReference>
<evidence type="ECO:0000256" key="3">
    <source>
        <dbReference type="ARBA" id="ARBA00014537"/>
    </source>
</evidence>
<evidence type="ECO:0000256" key="11">
    <source>
        <dbReference type="ARBA" id="ARBA00032786"/>
    </source>
</evidence>
<dbReference type="PANTHER" id="PTHR46722:SF1">
    <property type="entry name" value="MITOCHONDRIAL IMPORT RECEPTOR SUBUNIT TOM7 HOMOLOG"/>
    <property type="match status" value="1"/>
</dbReference>
<sequence length="58" mass="6526">MELTDRQAKFITKCVDLMRFGIQWGFVPVTLYLGFKRGADPSPNGQVVPLTLLSILWG</sequence>
<keyword evidence="12" id="KW-1185">Reference proteome</keyword>
<name>A0A0N5AWH7_9BILA</name>
<evidence type="ECO:0000256" key="9">
    <source>
        <dbReference type="ARBA" id="ARBA00023128"/>
    </source>
</evidence>
<dbReference type="STRING" id="451379.A0A0N5AWH7"/>
<dbReference type="PANTHER" id="PTHR46722">
    <property type="entry name" value="MITOCHONDRIAL IMPORT RECEPTOR SUBUNIT TOM7 HOMOLOG"/>
    <property type="match status" value="1"/>
</dbReference>
<evidence type="ECO:0000256" key="6">
    <source>
        <dbReference type="ARBA" id="ARBA00022787"/>
    </source>
</evidence>
<evidence type="ECO:0000256" key="4">
    <source>
        <dbReference type="ARBA" id="ARBA00022448"/>
    </source>
</evidence>
<dbReference type="GO" id="GO:0030150">
    <property type="term" value="P:protein import into mitochondrial matrix"/>
    <property type="evidence" value="ECO:0007669"/>
    <property type="project" value="InterPro"/>
</dbReference>
<protein>
    <recommendedName>
        <fullName evidence="3">Mitochondrial import receptor subunit TOM7 homolog</fullName>
    </recommendedName>
    <alternativeName>
        <fullName evidence="11">Translocase of outer membrane 7 kDa subunit homolog</fullName>
    </alternativeName>
</protein>
<dbReference type="AlphaFoldDB" id="A0A0N5AWH7"/>
<accession>A0A0N5AWH7</accession>
<evidence type="ECO:0000313" key="13">
    <source>
        <dbReference type="WBParaSite" id="SMUV_0000927701-mRNA-1"/>
    </source>
</evidence>
<keyword evidence="8" id="KW-1133">Transmembrane helix</keyword>
<evidence type="ECO:0000313" key="12">
    <source>
        <dbReference type="Proteomes" id="UP000046393"/>
    </source>
</evidence>
<keyword evidence="7" id="KW-0653">Protein transport</keyword>
<dbReference type="Proteomes" id="UP000046393">
    <property type="component" value="Unplaced"/>
</dbReference>
<dbReference type="GO" id="GO:1903955">
    <property type="term" value="P:positive regulation of protein targeting to mitochondrion"/>
    <property type="evidence" value="ECO:0007669"/>
    <property type="project" value="TreeGrafter"/>
</dbReference>
<proteinExistence type="inferred from homology"/>